<keyword evidence="3" id="KW-1185">Reference proteome</keyword>
<accession>A0A8J3S4U3</accession>
<feature type="compositionally biased region" description="Basic and acidic residues" evidence="1">
    <location>
        <begin position="145"/>
        <end position="160"/>
    </location>
</feature>
<name>A0A8J3S4U3_PLARO</name>
<proteinExistence type="predicted"/>
<reference evidence="2" key="1">
    <citation type="submission" date="2021-01" db="EMBL/GenBank/DDBJ databases">
        <title>Whole genome shotgun sequence of Planobispora rosea NBRC 15558.</title>
        <authorList>
            <person name="Komaki H."/>
            <person name="Tamura T."/>
        </authorList>
    </citation>
    <scope>NUCLEOTIDE SEQUENCE</scope>
    <source>
        <strain evidence="2">NBRC 15558</strain>
    </source>
</reference>
<organism evidence="2 3">
    <name type="scientific">Planobispora rosea</name>
    <dbReference type="NCBI Taxonomy" id="35762"/>
    <lineage>
        <taxon>Bacteria</taxon>
        <taxon>Bacillati</taxon>
        <taxon>Actinomycetota</taxon>
        <taxon>Actinomycetes</taxon>
        <taxon>Streptosporangiales</taxon>
        <taxon>Streptosporangiaceae</taxon>
        <taxon>Planobispora</taxon>
    </lineage>
</organism>
<feature type="compositionally biased region" description="Low complexity" evidence="1">
    <location>
        <begin position="131"/>
        <end position="144"/>
    </location>
</feature>
<dbReference type="EMBL" id="BOOI01000015">
    <property type="protein sequence ID" value="GIH83578.1"/>
    <property type="molecule type" value="Genomic_DNA"/>
</dbReference>
<evidence type="ECO:0000313" key="2">
    <source>
        <dbReference type="EMBL" id="GIH83578.1"/>
    </source>
</evidence>
<feature type="compositionally biased region" description="Low complexity" evidence="1">
    <location>
        <begin position="72"/>
        <end position="91"/>
    </location>
</feature>
<feature type="compositionally biased region" description="Basic and acidic residues" evidence="1">
    <location>
        <begin position="170"/>
        <end position="182"/>
    </location>
</feature>
<sequence>MVAAGVLQPDDCRQGDGLLGGLTGGVCQVVDDVTDVVDGLTGDSLSPVTESVDDTADRTLGGVGEVLPTRKPAPGATTPPSATASPRSTATQRPGKGGGLLPTVLSTCLPLVASPECGAEEDASPGDRPRPFASPGPSQSAGSAKGRERSTSDRDRRRDGVAVAVSPAEPPHRPETRVHTTEVSDPVLPEPAVVDIEAPRLEPLWPGALVEELQRRMPGRQTVAATRRSDPLGTALTTALLVAAILAVRMMYGKRGAEESIPLEPVRVGRHRTA</sequence>
<feature type="region of interest" description="Disordered" evidence="1">
    <location>
        <begin position="116"/>
        <end position="184"/>
    </location>
</feature>
<gene>
    <name evidence="2" type="ORF">Pro02_19860</name>
</gene>
<protein>
    <submittedName>
        <fullName evidence="2">Uncharacterized protein</fullName>
    </submittedName>
</protein>
<dbReference type="AlphaFoldDB" id="A0A8J3S4U3"/>
<evidence type="ECO:0000256" key="1">
    <source>
        <dbReference type="SAM" id="MobiDB-lite"/>
    </source>
</evidence>
<dbReference type="Proteomes" id="UP000655044">
    <property type="component" value="Unassembled WGS sequence"/>
</dbReference>
<comment type="caution">
    <text evidence="2">The sequence shown here is derived from an EMBL/GenBank/DDBJ whole genome shotgun (WGS) entry which is preliminary data.</text>
</comment>
<evidence type="ECO:0000313" key="3">
    <source>
        <dbReference type="Proteomes" id="UP000655044"/>
    </source>
</evidence>
<feature type="region of interest" description="Disordered" evidence="1">
    <location>
        <begin position="40"/>
        <end position="102"/>
    </location>
</feature>